<evidence type="ECO:0000259" key="3">
    <source>
        <dbReference type="PROSITE" id="PS50235"/>
    </source>
</evidence>
<evidence type="ECO:0000313" key="4">
    <source>
        <dbReference type="EMBL" id="KRK05328.1"/>
    </source>
</evidence>
<dbReference type="InterPro" id="IPR001394">
    <property type="entry name" value="Peptidase_C19_UCH"/>
</dbReference>
<dbReference type="PROSITE" id="PS00972">
    <property type="entry name" value="USP_1"/>
    <property type="match status" value="1"/>
</dbReference>
<name>A0A0R1E7Q9_DROYA</name>
<dbReference type="Proteomes" id="UP000002282">
    <property type="component" value="Unassembled WGS sequence"/>
</dbReference>
<dbReference type="PANTHER" id="PTHR21646:SF76">
    <property type="entry name" value="UBIQUITIN CARBOXYL-TERMINAL HYDROLASE 32"/>
    <property type="match status" value="1"/>
</dbReference>
<dbReference type="PROSITE" id="PS50235">
    <property type="entry name" value="USP_3"/>
    <property type="match status" value="1"/>
</dbReference>
<organism evidence="4 5">
    <name type="scientific">Drosophila yakuba</name>
    <name type="common">Fruit fly</name>
    <dbReference type="NCBI Taxonomy" id="7245"/>
    <lineage>
        <taxon>Eukaryota</taxon>
        <taxon>Metazoa</taxon>
        <taxon>Ecdysozoa</taxon>
        <taxon>Arthropoda</taxon>
        <taxon>Hexapoda</taxon>
        <taxon>Insecta</taxon>
        <taxon>Pterygota</taxon>
        <taxon>Neoptera</taxon>
        <taxon>Endopterygota</taxon>
        <taxon>Diptera</taxon>
        <taxon>Brachycera</taxon>
        <taxon>Muscomorpha</taxon>
        <taxon>Ephydroidea</taxon>
        <taxon>Drosophilidae</taxon>
        <taxon>Drosophila</taxon>
        <taxon>Sophophora</taxon>
    </lineage>
</organism>
<evidence type="ECO:0000313" key="5">
    <source>
        <dbReference type="Proteomes" id="UP000002282"/>
    </source>
</evidence>
<dbReference type="Pfam" id="PF00443">
    <property type="entry name" value="UCH"/>
    <property type="match status" value="1"/>
</dbReference>
<evidence type="ECO:0000256" key="2">
    <source>
        <dbReference type="ARBA" id="ARBA00012759"/>
    </source>
</evidence>
<dbReference type="Gene3D" id="3.90.70.10">
    <property type="entry name" value="Cysteine proteinases"/>
    <property type="match status" value="1"/>
</dbReference>
<dbReference type="AlphaFoldDB" id="A0A0R1E7Q9"/>
<dbReference type="EMBL" id="CH891874">
    <property type="protein sequence ID" value="KRK05328.1"/>
    <property type="molecule type" value="Genomic_DNA"/>
</dbReference>
<dbReference type="InterPro" id="IPR018200">
    <property type="entry name" value="USP_CS"/>
</dbReference>
<dbReference type="InterPro" id="IPR028889">
    <property type="entry name" value="USP"/>
</dbReference>
<evidence type="ECO:0000256" key="1">
    <source>
        <dbReference type="ARBA" id="ARBA00000707"/>
    </source>
</evidence>
<dbReference type="PANTHER" id="PTHR21646">
    <property type="entry name" value="UBIQUITIN CARBOXYL-TERMINAL HYDROLASE"/>
    <property type="match status" value="1"/>
</dbReference>
<dbReference type="EC" id="3.4.19.12" evidence="2"/>
<feature type="non-terminal residue" evidence="4">
    <location>
        <position position="426"/>
    </location>
</feature>
<sequence length="426" mass="47655">MSVHAPGATGLHNLGNTCFMNAALQVLFNTQPLAQYFQREMHRFEVNAANKLGTKGQLAMRYAELLKEVWTATTRSVAPLKLRFCVNKYAPQFAGGGQHDSQELLEWLLDALHEDLNRVMEKPYSELKDSNGRPDKIVAAEAWSQHHARNQSIIIDLFYGQLKSKVSCLGCGHESVRFDPFSLLSLPLPVENYVYFEVLVILLDGSVPIKYGFRLNSDCKYSHLKHKLSTMCSLPPNLMLVCELWNSQIRQVLADDEKLRTQSAKELYVYQLPEQSMRTRSNSGLSMHIEQGLKDIQRSSALITSAQDSLSSLSTLQTSSHRASSRVLCNGHISGLEVEGEAEVGTDVSQCNSNYNPIVSTYSEIGSGDNQVHELLPDEAGKVSRCFGKRECMPHSLFCFKSFRTSLPRIASLLLSGETAAMIYRR</sequence>
<keyword evidence="5" id="KW-1185">Reference proteome</keyword>
<reference evidence="4 5" key="1">
    <citation type="journal article" date="2007" name="Nature">
        <title>Evolution of genes and genomes on the Drosophila phylogeny.</title>
        <authorList>
            <consortium name="Drosophila 12 Genomes Consortium"/>
            <person name="Clark A.G."/>
            <person name="Eisen M.B."/>
            <person name="Smith D.R."/>
            <person name="Bergman C.M."/>
            <person name="Oliver B."/>
            <person name="Markow T.A."/>
            <person name="Kaufman T.C."/>
            <person name="Kellis M."/>
            <person name="Gelbart W."/>
            <person name="Iyer V.N."/>
            <person name="Pollard D.A."/>
            <person name="Sackton T.B."/>
            <person name="Larracuente A.M."/>
            <person name="Singh N.D."/>
            <person name="Abad J.P."/>
            <person name="Abt D.N."/>
            <person name="Adryan B."/>
            <person name="Aguade M."/>
            <person name="Akashi H."/>
            <person name="Anderson W.W."/>
            <person name="Aquadro C.F."/>
            <person name="Ardell D.H."/>
            <person name="Arguello R."/>
            <person name="Artieri C.G."/>
            <person name="Barbash D.A."/>
            <person name="Barker D."/>
            <person name="Barsanti P."/>
            <person name="Batterham P."/>
            <person name="Batzoglou S."/>
            <person name="Begun D."/>
            <person name="Bhutkar A."/>
            <person name="Blanco E."/>
            <person name="Bosak S.A."/>
            <person name="Bradley R.K."/>
            <person name="Brand A.D."/>
            <person name="Brent M.R."/>
            <person name="Brooks A.N."/>
            <person name="Brown R.H."/>
            <person name="Butlin R.K."/>
            <person name="Caggese C."/>
            <person name="Calvi B.R."/>
            <person name="Bernardo de Carvalho A."/>
            <person name="Caspi A."/>
            <person name="Castrezana S."/>
            <person name="Celniker S.E."/>
            <person name="Chang J.L."/>
            <person name="Chapple C."/>
            <person name="Chatterji S."/>
            <person name="Chinwalla A."/>
            <person name="Civetta A."/>
            <person name="Clifton S.W."/>
            <person name="Comeron J.M."/>
            <person name="Costello J.C."/>
            <person name="Coyne J.A."/>
            <person name="Daub J."/>
            <person name="David R.G."/>
            <person name="Delcher A.L."/>
            <person name="Delehaunty K."/>
            <person name="Do C.B."/>
            <person name="Ebling H."/>
            <person name="Edwards K."/>
            <person name="Eickbush T."/>
            <person name="Evans J.D."/>
            <person name="Filipski A."/>
            <person name="Findeiss S."/>
            <person name="Freyhult E."/>
            <person name="Fulton L."/>
            <person name="Fulton R."/>
            <person name="Garcia A.C."/>
            <person name="Gardiner A."/>
            <person name="Garfield D.A."/>
            <person name="Garvin B.E."/>
            <person name="Gibson G."/>
            <person name="Gilbert D."/>
            <person name="Gnerre S."/>
            <person name="Godfrey J."/>
            <person name="Good R."/>
            <person name="Gotea V."/>
            <person name="Gravely B."/>
            <person name="Greenberg A.J."/>
            <person name="Griffiths-Jones S."/>
            <person name="Gross S."/>
            <person name="Guigo R."/>
            <person name="Gustafson E.A."/>
            <person name="Haerty W."/>
            <person name="Hahn M.W."/>
            <person name="Halligan D.L."/>
            <person name="Halpern A.L."/>
            <person name="Halter G.M."/>
            <person name="Han M.V."/>
            <person name="Heger A."/>
            <person name="Hillier L."/>
            <person name="Hinrichs A.S."/>
            <person name="Holmes I."/>
            <person name="Hoskins R.A."/>
            <person name="Hubisz M.J."/>
            <person name="Hultmark D."/>
            <person name="Huntley M.A."/>
            <person name="Jaffe D.B."/>
            <person name="Jagadeeshan S."/>
            <person name="Jeck W.R."/>
            <person name="Johnson J."/>
            <person name="Jones C.D."/>
            <person name="Jordan W.C."/>
            <person name="Karpen G.H."/>
            <person name="Kataoka E."/>
            <person name="Keightley P.D."/>
            <person name="Kheradpour P."/>
            <person name="Kirkness E.F."/>
            <person name="Koerich L.B."/>
            <person name="Kristiansen K."/>
            <person name="Kudrna D."/>
            <person name="Kulathinal R.J."/>
            <person name="Kumar S."/>
            <person name="Kwok R."/>
            <person name="Lander E."/>
            <person name="Langley C.H."/>
            <person name="Lapoint R."/>
            <person name="Lazzaro B.P."/>
            <person name="Lee S.J."/>
            <person name="Levesque L."/>
            <person name="Li R."/>
            <person name="Lin C.F."/>
            <person name="Lin M.F."/>
            <person name="Lindblad-Toh K."/>
            <person name="Llopart A."/>
            <person name="Long M."/>
            <person name="Low L."/>
            <person name="Lozovsky E."/>
            <person name="Lu J."/>
            <person name="Luo M."/>
            <person name="Machado C.A."/>
            <person name="Makalowski W."/>
            <person name="Marzo M."/>
            <person name="Matsuda M."/>
            <person name="Matzkin L."/>
            <person name="McAllister B."/>
            <person name="McBride C.S."/>
            <person name="McKernan B."/>
            <person name="McKernan K."/>
            <person name="Mendez-Lago M."/>
            <person name="Minx P."/>
            <person name="Mollenhauer M.U."/>
            <person name="Montooth K."/>
            <person name="Mount S.M."/>
            <person name="Mu X."/>
            <person name="Myers E."/>
            <person name="Negre B."/>
            <person name="Newfeld S."/>
            <person name="Nielsen R."/>
            <person name="Noor M.A."/>
            <person name="O'Grady P."/>
            <person name="Pachter L."/>
            <person name="Papaceit M."/>
            <person name="Parisi M.J."/>
            <person name="Parisi M."/>
            <person name="Parts L."/>
            <person name="Pedersen J.S."/>
            <person name="Pesole G."/>
            <person name="Phillippy A.M."/>
            <person name="Ponting C.P."/>
            <person name="Pop M."/>
            <person name="Porcelli D."/>
            <person name="Powell J.R."/>
            <person name="Prohaska S."/>
            <person name="Pruitt K."/>
            <person name="Puig M."/>
            <person name="Quesneville H."/>
            <person name="Ram K.R."/>
            <person name="Rand D."/>
            <person name="Rasmussen M.D."/>
            <person name="Reed L.K."/>
            <person name="Reenan R."/>
            <person name="Reily A."/>
            <person name="Remington K.A."/>
            <person name="Rieger T.T."/>
            <person name="Ritchie M.G."/>
            <person name="Robin C."/>
            <person name="Rogers Y.H."/>
            <person name="Rohde C."/>
            <person name="Rozas J."/>
            <person name="Rubenfield M.J."/>
            <person name="Ruiz A."/>
            <person name="Russo S."/>
            <person name="Salzberg S.L."/>
            <person name="Sanchez-Gracia A."/>
            <person name="Saranga D.J."/>
            <person name="Sato H."/>
            <person name="Schaeffer S.W."/>
            <person name="Schatz M.C."/>
            <person name="Schlenke T."/>
            <person name="Schwartz R."/>
            <person name="Segarra C."/>
            <person name="Singh R.S."/>
            <person name="Sirot L."/>
            <person name="Sirota M."/>
            <person name="Sisneros N.B."/>
            <person name="Smith C.D."/>
            <person name="Smith T.F."/>
            <person name="Spieth J."/>
            <person name="Stage D.E."/>
            <person name="Stark A."/>
            <person name="Stephan W."/>
            <person name="Strausberg R.L."/>
            <person name="Strempel S."/>
            <person name="Sturgill D."/>
            <person name="Sutton G."/>
            <person name="Sutton G.G."/>
            <person name="Tao W."/>
            <person name="Teichmann S."/>
            <person name="Tobari Y.N."/>
            <person name="Tomimura Y."/>
            <person name="Tsolas J.M."/>
            <person name="Valente V.L."/>
            <person name="Venter E."/>
            <person name="Venter J.C."/>
            <person name="Vicario S."/>
            <person name="Vieira F.G."/>
            <person name="Vilella A.J."/>
            <person name="Villasante A."/>
            <person name="Walenz B."/>
            <person name="Wang J."/>
            <person name="Wasserman M."/>
            <person name="Watts T."/>
            <person name="Wilson D."/>
            <person name="Wilson R.K."/>
            <person name="Wing R.A."/>
            <person name="Wolfner M.F."/>
            <person name="Wong A."/>
            <person name="Wong G.K."/>
            <person name="Wu C.I."/>
            <person name="Wu G."/>
            <person name="Yamamoto D."/>
            <person name="Yang H.P."/>
            <person name="Yang S.P."/>
            <person name="Yorke J.A."/>
            <person name="Yoshida K."/>
            <person name="Zdobnov E."/>
            <person name="Zhang P."/>
            <person name="Zhang Y."/>
            <person name="Zimin A.V."/>
            <person name="Baldwin J."/>
            <person name="Abdouelleil A."/>
            <person name="Abdulkadir J."/>
            <person name="Abebe A."/>
            <person name="Abera B."/>
            <person name="Abreu J."/>
            <person name="Acer S.C."/>
            <person name="Aftuck L."/>
            <person name="Alexander A."/>
            <person name="An P."/>
            <person name="Anderson E."/>
            <person name="Anderson S."/>
            <person name="Arachi H."/>
            <person name="Azer M."/>
            <person name="Bachantsang P."/>
            <person name="Barry A."/>
            <person name="Bayul T."/>
            <person name="Berlin A."/>
            <person name="Bessette D."/>
            <person name="Bloom T."/>
            <person name="Blye J."/>
            <person name="Boguslavskiy L."/>
            <person name="Bonnet C."/>
            <person name="Boukhgalter B."/>
            <person name="Bourzgui I."/>
            <person name="Brown A."/>
            <person name="Cahill P."/>
            <person name="Channer S."/>
            <person name="Cheshatsang Y."/>
            <person name="Chuda L."/>
            <person name="Citroen M."/>
            <person name="Collymore A."/>
            <person name="Cooke P."/>
            <person name="Costello M."/>
            <person name="D'Aco K."/>
            <person name="Daza R."/>
            <person name="De Haan G."/>
            <person name="DeGray S."/>
            <person name="DeMaso C."/>
            <person name="Dhargay N."/>
            <person name="Dooley K."/>
            <person name="Dooley E."/>
            <person name="Doricent M."/>
            <person name="Dorje P."/>
            <person name="Dorjee K."/>
            <person name="Dupes A."/>
            <person name="Elong R."/>
            <person name="Falk J."/>
            <person name="Farina A."/>
            <person name="Faro S."/>
            <person name="Ferguson D."/>
            <person name="Fisher S."/>
            <person name="Foley C.D."/>
            <person name="Franke A."/>
            <person name="Friedrich D."/>
            <person name="Gadbois L."/>
            <person name="Gearin G."/>
            <person name="Gearin C.R."/>
            <person name="Giannoukos G."/>
            <person name="Goode T."/>
            <person name="Graham J."/>
            <person name="Grandbois E."/>
            <person name="Grewal S."/>
            <person name="Gyaltsen K."/>
            <person name="Hafez N."/>
            <person name="Hagos B."/>
            <person name="Hall J."/>
            <person name="Henson C."/>
            <person name="Hollinger A."/>
            <person name="Honan T."/>
            <person name="Huard M.D."/>
            <person name="Hughes L."/>
            <person name="Hurhula B."/>
            <person name="Husby M.E."/>
            <person name="Kamat A."/>
            <person name="Kanga B."/>
            <person name="Kashin S."/>
            <person name="Khazanovich D."/>
            <person name="Kisner P."/>
            <person name="Lance K."/>
            <person name="Lara M."/>
            <person name="Lee W."/>
            <person name="Lennon N."/>
            <person name="Letendre F."/>
            <person name="LeVine R."/>
            <person name="Lipovsky A."/>
            <person name="Liu X."/>
            <person name="Liu J."/>
            <person name="Liu S."/>
            <person name="Lokyitsang T."/>
            <person name="Lokyitsang Y."/>
            <person name="Lubonja R."/>
            <person name="Lui A."/>
            <person name="MacDonald P."/>
            <person name="Magnisalis V."/>
            <person name="Maru K."/>
            <person name="Matthews C."/>
            <person name="McCusker W."/>
            <person name="McDonough S."/>
            <person name="Mehta T."/>
            <person name="Meldrim J."/>
            <person name="Meneus L."/>
            <person name="Mihai O."/>
            <person name="Mihalev A."/>
            <person name="Mihova T."/>
            <person name="Mittelman R."/>
            <person name="Mlenga V."/>
            <person name="Montmayeur A."/>
            <person name="Mulrain L."/>
            <person name="Navidi A."/>
            <person name="Naylor J."/>
            <person name="Negash T."/>
            <person name="Nguyen T."/>
            <person name="Nguyen N."/>
            <person name="Nicol R."/>
            <person name="Norbu C."/>
            <person name="Norbu N."/>
            <person name="Novod N."/>
            <person name="O'Neill B."/>
            <person name="Osman S."/>
            <person name="Markiewicz E."/>
            <person name="Oyono O.L."/>
            <person name="Patti C."/>
            <person name="Phunkhang P."/>
            <person name="Pierre F."/>
            <person name="Priest M."/>
            <person name="Raghuraman S."/>
            <person name="Rege F."/>
            <person name="Reyes R."/>
            <person name="Rise C."/>
            <person name="Rogov P."/>
            <person name="Ross K."/>
            <person name="Ryan E."/>
            <person name="Settipalli S."/>
            <person name="Shea T."/>
            <person name="Sherpa N."/>
            <person name="Shi L."/>
            <person name="Shih D."/>
            <person name="Sparrow T."/>
            <person name="Spaulding J."/>
            <person name="Stalker J."/>
            <person name="Stange-Thomann N."/>
            <person name="Stavropoulos S."/>
            <person name="Stone C."/>
            <person name="Strader C."/>
            <person name="Tesfaye S."/>
            <person name="Thomson T."/>
            <person name="Thoulutsang Y."/>
            <person name="Thoulutsang D."/>
            <person name="Topham K."/>
            <person name="Topping I."/>
            <person name="Tsamla T."/>
            <person name="Vassiliev H."/>
            <person name="Vo A."/>
            <person name="Wangchuk T."/>
            <person name="Wangdi T."/>
            <person name="Weiand M."/>
            <person name="Wilkinson J."/>
            <person name="Wilson A."/>
            <person name="Yadav S."/>
            <person name="Young G."/>
            <person name="Yu Q."/>
            <person name="Zembek L."/>
            <person name="Zhong D."/>
            <person name="Zimmer A."/>
            <person name="Zwirko Z."/>
            <person name="Jaffe D.B."/>
            <person name="Alvarez P."/>
            <person name="Brockman W."/>
            <person name="Butler J."/>
            <person name="Chin C."/>
            <person name="Gnerre S."/>
            <person name="Grabherr M."/>
            <person name="Kleber M."/>
            <person name="Mauceli E."/>
            <person name="MacCallum I."/>
        </authorList>
    </citation>
    <scope>NUCLEOTIDE SEQUENCE [LARGE SCALE GENOMIC DNA]</scope>
    <source>
        <strain evidence="5">Tai18E2 / Tucson 14021-0261.01</strain>
    </source>
</reference>
<proteinExistence type="predicted"/>
<dbReference type="OrthoDB" id="265776at2759"/>
<dbReference type="SUPFAM" id="SSF54001">
    <property type="entry name" value="Cysteine proteinases"/>
    <property type="match status" value="1"/>
</dbReference>
<protein>
    <recommendedName>
        <fullName evidence="2">ubiquitinyl hydrolase 1</fullName>
        <ecNumber evidence="2">3.4.19.12</ecNumber>
    </recommendedName>
</protein>
<dbReference type="GO" id="GO:0004843">
    <property type="term" value="F:cysteine-type deubiquitinase activity"/>
    <property type="evidence" value="ECO:0007669"/>
    <property type="project" value="UniProtKB-EC"/>
</dbReference>
<dbReference type="GO" id="GO:0016579">
    <property type="term" value="P:protein deubiquitination"/>
    <property type="evidence" value="ECO:0007669"/>
    <property type="project" value="InterPro"/>
</dbReference>
<accession>A0A0R1E7Q9</accession>
<dbReference type="GO" id="GO:0005794">
    <property type="term" value="C:Golgi apparatus"/>
    <property type="evidence" value="ECO:0007669"/>
    <property type="project" value="TreeGrafter"/>
</dbReference>
<dbReference type="InterPro" id="IPR050185">
    <property type="entry name" value="Ub_carboxyl-term_hydrolase"/>
</dbReference>
<reference evidence="4 5" key="2">
    <citation type="journal article" date="2007" name="PLoS Biol.">
        <title>Principles of genome evolution in the Drosophila melanogaster species group.</title>
        <authorList>
            <person name="Ranz J.M."/>
            <person name="Maurin D."/>
            <person name="Chan Y.S."/>
            <person name="von Grotthuss M."/>
            <person name="Hillier L.W."/>
            <person name="Roote J."/>
            <person name="Ashburner M."/>
            <person name="Bergman C.M."/>
        </authorList>
    </citation>
    <scope>NUCLEOTIDE SEQUENCE [LARGE SCALE GENOMIC DNA]</scope>
    <source>
        <strain evidence="5">Tai18E2 / Tucson 14021-0261.01</strain>
    </source>
</reference>
<dbReference type="KEGG" id="dya:Dyak_GE28929"/>
<feature type="domain" description="USP" evidence="3">
    <location>
        <begin position="9"/>
        <end position="371"/>
    </location>
</feature>
<dbReference type="SMR" id="A0A0R1E7Q9"/>
<comment type="catalytic activity">
    <reaction evidence="1">
        <text>Thiol-dependent hydrolysis of ester, thioester, amide, peptide and isopeptide bonds formed by the C-terminal Gly of ubiquitin (a 76-residue protein attached to proteins as an intracellular targeting signal).</text>
        <dbReference type="EC" id="3.4.19.12"/>
    </reaction>
</comment>
<dbReference type="FunFam" id="3.90.70.10:FF:000080">
    <property type="entry name" value="Ubiquitin carboxyl-terminal hydrolase 15"/>
    <property type="match status" value="1"/>
</dbReference>
<gene>
    <name evidence="4" type="primary">Dyak\GE28929</name>
    <name evidence="4" type="synonym">GE28929</name>
    <name evidence="4" type="ORF">Dyak_GE28929</name>
</gene>
<dbReference type="InterPro" id="IPR038765">
    <property type="entry name" value="Papain-like_cys_pep_sf"/>
</dbReference>